<evidence type="ECO:0000256" key="1">
    <source>
        <dbReference type="ARBA" id="ARBA00023125"/>
    </source>
</evidence>
<dbReference type="OrthoDB" id="6247875at2759"/>
<dbReference type="AlphaFoldDB" id="A0A6A4H0Y0"/>
<dbReference type="Pfam" id="PF00505">
    <property type="entry name" value="HMG_box"/>
    <property type="match status" value="1"/>
</dbReference>
<keyword evidence="2 3" id="KW-0539">Nucleus</keyword>
<protein>
    <submittedName>
        <fullName evidence="5">HMG-box</fullName>
    </submittedName>
</protein>
<gene>
    <name evidence="5" type="ORF">BT96DRAFT_761369</name>
</gene>
<keyword evidence="6" id="KW-1185">Reference proteome</keyword>
<dbReference type="SMART" id="SM00398">
    <property type="entry name" value="HMG"/>
    <property type="match status" value="1"/>
</dbReference>
<organism evidence="5 6">
    <name type="scientific">Gymnopus androsaceus JB14</name>
    <dbReference type="NCBI Taxonomy" id="1447944"/>
    <lineage>
        <taxon>Eukaryota</taxon>
        <taxon>Fungi</taxon>
        <taxon>Dikarya</taxon>
        <taxon>Basidiomycota</taxon>
        <taxon>Agaricomycotina</taxon>
        <taxon>Agaricomycetes</taxon>
        <taxon>Agaricomycetidae</taxon>
        <taxon>Agaricales</taxon>
        <taxon>Marasmiineae</taxon>
        <taxon>Omphalotaceae</taxon>
        <taxon>Gymnopus</taxon>
    </lineage>
</organism>
<feature type="DNA-binding region" description="HMG box" evidence="3">
    <location>
        <begin position="4"/>
        <end position="73"/>
    </location>
</feature>
<dbReference type="Proteomes" id="UP000799118">
    <property type="component" value="Unassembled WGS sequence"/>
</dbReference>
<evidence type="ECO:0000259" key="4">
    <source>
        <dbReference type="PROSITE" id="PS50118"/>
    </source>
</evidence>
<reference evidence="5" key="1">
    <citation type="journal article" date="2019" name="Environ. Microbiol.">
        <title>Fungal ecological strategies reflected in gene transcription - a case study of two litter decomposers.</title>
        <authorList>
            <person name="Barbi F."/>
            <person name="Kohler A."/>
            <person name="Barry K."/>
            <person name="Baskaran P."/>
            <person name="Daum C."/>
            <person name="Fauchery L."/>
            <person name="Ihrmark K."/>
            <person name="Kuo A."/>
            <person name="LaButti K."/>
            <person name="Lipzen A."/>
            <person name="Morin E."/>
            <person name="Grigoriev I.V."/>
            <person name="Henrissat B."/>
            <person name="Lindahl B."/>
            <person name="Martin F."/>
        </authorList>
    </citation>
    <scope>NUCLEOTIDE SEQUENCE</scope>
    <source>
        <strain evidence="5">JB14</strain>
    </source>
</reference>
<feature type="domain" description="HMG box" evidence="4">
    <location>
        <begin position="4"/>
        <end position="73"/>
    </location>
</feature>
<dbReference type="CDD" id="cd01389">
    <property type="entry name" value="HMG-box_ROX1-like"/>
    <property type="match status" value="1"/>
</dbReference>
<dbReference type="Gene3D" id="1.10.30.10">
    <property type="entry name" value="High mobility group box domain"/>
    <property type="match status" value="1"/>
</dbReference>
<sequence length="80" mass="9422">PGHIPRPPNAFMLFRSDFVKQRRVPSSIETSHGSLSKIIASCWKLLPEIERRFWYKKADAAKAEHKRKYPDYRFTPIHGK</sequence>
<dbReference type="InterPro" id="IPR051356">
    <property type="entry name" value="SOX/SOX-like_TF"/>
</dbReference>
<dbReference type="PANTHER" id="PTHR45789:SF2">
    <property type="entry name" value="FI18025P1"/>
    <property type="match status" value="1"/>
</dbReference>
<feature type="non-terminal residue" evidence="5">
    <location>
        <position position="80"/>
    </location>
</feature>
<dbReference type="PANTHER" id="PTHR45789">
    <property type="entry name" value="FI18025P1"/>
    <property type="match status" value="1"/>
</dbReference>
<proteinExistence type="predicted"/>
<dbReference type="InterPro" id="IPR009071">
    <property type="entry name" value="HMG_box_dom"/>
</dbReference>
<accession>A0A6A4H0Y0</accession>
<keyword evidence="1 3" id="KW-0238">DNA-binding</keyword>
<evidence type="ECO:0000313" key="6">
    <source>
        <dbReference type="Proteomes" id="UP000799118"/>
    </source>
</evidence>
<dbReference type="PROSITE" id="PS50118">
    <property type="entry name" value="HMG_BOX_2"/>
    <property type="match status" value="1"/>
</dbReference>
<dbReference type="EMBL" id="ML769628">
    <property type="protein sequence ID" value="KAE9391328.1"/>
    <property type="molecule type" value="Genomic_DNA"/>
</dbReference>
<dbReference type="InterPro" id="IPR036910">
    <property type="entry name" value="HMG_box_dom_sf"/>
</dbReference>
<name>A0A6A4H0Y0_9AGAR</name>
<dbReference type="GO" id="GO:0000978">
    <property type="term" value="F:RNA polymerase II cis-regulatory region sequence-specific DNA binding"/>
    <property type="evidence" value="ECO:0007669"/>
    <property type="project" value="TreeGrafter"/>
</dbReference>
<dbReference type="GO" id="GO:0005634">
    <property type="term" value="C:nucleus"/>
    <property type="evidence" value="ECO:0007669"/>
    <property type="project" value="UniProtKB-UniRule"/>
</dbReference>
<feature type="non-terminal residue" evidence="5">
    <location>
        <position position="1"/>
    </location>
</feature>
<evidence type="ECO:0000256" key="2">
    <source>
        <dbReference type="ARBA" id="ARBA00023242"/>
    </source>
</evidence>
<dbReference type="GO" id="GO:0000981">
    <property type="term" value="F:DNA-binding transcription factor activity, RNA polymerase II-specific"/>
    <property type="evidence" value="ECO:0007669"/>
    <property type="project" value="TreeGrafter"/>
</dbReference>
<evidence type="ECO:0000313" key="5">
    <source>
        <dbReference type="EMBL" id="KAE9391328.1"/>
    </source>
</evidence>
<evidence type="ECO:0000256" key="3">
    <source>
        <dbReference type="PROSITE-ProRule" id="PRU00267"/>
    </source>
</evidence>
<dbReference type="SUPFAM" id="SSF47095">
    <property type="entry name" value="HMG-box"/>
    <property type="match status" value="1"/>
</dbReference>